<feature type="domain" description="ABC transmembrane type-1" evidence="11">
    <location>
        <begin position="24"/>
        <end position="212"/>
    </location>
</feature>
<evidence type="ECO:0000256" key="2">
    <source>
        <dbReference type="ARBA" id="ARBA00004429"/>
    </source>
</evidence>
<dbReference type="InterPro" id="IPR035906">
    <property type="entry name" value="MetI-like_sf"/>
</dbReference>
<evidence type="ECO:0000313" key="13">
    <source>
        <dbReference type="Proteomes" id="UP001064087"/>
    </source>
</evidence>
<dbReference type="InterPro" id="IPR000515">
    <property type="entry name" value="MetI-like"/>
</dbReference>
<dbReference type="NCBIfam" id="TIGR01726">
    <property type="entry name" value="HEQRo_perm_3TM"/>
    <property type="match status" value="1"/>
</dbReference>
<feature type="transmembrane region" description="Helical" evidence="10">
    <location>
        <begin position="62"/>
        <end position="83"/>
    </location>
</feature>
<evidence type="ECO:0000256" key="1">
    <source>
        <dbReference type="ARBA" id="ARBA00003159"/>
    </source>
</evidence>
<evidence type="ECO:0000256" key="7">
    <source>
        <dbReference type="ARBA" id="ARBA00022970"/>
    </source>
</evidence>
<evidence type="ECO:0000256" key="10">
    <source>
        <dbReference type="RuleBase" id="RU363032"/>
    </source>
</evidence>
<dbReference type="Pfam" id="PF00528">
    <property type="entry name" value="BPD_transp_1"/>
    <property type="match status" value="1"/>
</dbReference>
<keyword evidence="6 10" id="KW-0812">Transmembrane</keyword>
<keyword evidence="8 10" id="KW-1133">Transmembrane helix</keyword>
<protein>
    <submittedName>
        <fullName evidence="12">Amino acid ABC transporter permease</fullName>
    </submittedName>
</protein>
<keyword evidence="9 10" id="KW-0472">Membrane</keyword>
<feature type="transmembrane region" description="Helical" evidence="10">
    <location>
        <begin position="23"/>
        <end position="50"/>
    </location>
</feature>
<organism evidence="12 13">
    <name type="scientific">Roseovarius pelagicus</name>
    <dbReference type="NCBI Taxonomy" id="2980108"/>
    <lineage>
        <taxon>Bacteria</taxon>
        <taxon>Pseudomonadati</taxon>
        <taxon>Pseudomonadota</taxon>
        <taxon>Alphaproteobacteria</taxon>
        <taxon>Rhodobacterales</taxon>
        <taxon>Roseobacteraceae</taxon>
        <taxon>Roseovarius</taxon>
    </lineage>
</organism>
<dbReference type="PANTHER" id="PTHR30614">
    <property type="entry name" value="MEMBRANE COMPONENT OF AMINO ACID ABC TRANSPORTER"/>
    <property type="match status" value="1"/>
</dbReference>
<evidence type="ECO:0000256" key="5">
    <source>
        <dbReference type="ARBA" id="ARBA00022475"/>
    </source>
</evidence>
<dbReference type="EMBL" id="CP106738">
    <property type="protein sequence ID" value="UXX82782.1"/>
    <property type="molecule type" value="Genomic_DNA"/>
</dbReference>
<evidence type="ECO:0000256" key="9">
    <source>
        <dbReference type="ARBA" id="ARBA00023136"/>
    </source>
</evidence>
<gene>
    <name evidence="12" type="ORF">N7U68_17105</name>
</gene>
<evidence type="ECO:0000313" key="12">
    <source>
        <dbReference type="EMBL" id="UXX82782.1"/>
    </source>
</evidence>
<keyword evidence="7" id="KW-0029">Amino-acid transport</keyword>
<evidence type="ECO:0000256" key="4">
    <source>
        <dbReference type="ARBA" id="ARBA00022448"/>
    </source>
</evidence>
<dbReference type="PANTHER" id="PTHR30614:SF20">
    <property type="entry name" value="GLUTAMINE TRANSPORT SYSTEM PERMEASE PROTEIN GLNP"/>
    <property type="match status" value="1"/>
</dbReference>
<evidence type="ECO:0000256" key="6">
    <source>
        <dbReference type="ARBA" id="ARBA00022692"/>
    </source>
</evidence>
<dbReference type="RefSeq" id="WP_165193590.1">
    <property type="nucleotide sequence ID" value="NZ_CP106738.1"/>
</dbReference>
<dbReference type="Gene3D" id="1.10.3720.10">
    <property type="entry name" value="MetI-like"/>
    <property type="match status" value="1"/>
</dbReference>
<dbReference type="CDD" id="cd06261">
    <property type="entry name" value="TM_PBP2"/>
    <property type="match status" value="1"/>
</dbReference>
<proteinExistence type="inferred from homology"/>
<accession>A0ABY6D9G2</accession>
<dbReference type="InterPro" id="IPR043429">
    <property type="entry name" value="ArtM/GltK/GlnP/TcyL/YhdX-like"/>
</dbReference>
<keyword evidence="5" id="KW-1003">Cell membrane</keyword>
<reference evidence="12" key="1">
    <citation type="submission" date="2022-10" db="EMBL/GenBank/DDBJ databases">
        <title>Roseovarius pelagicus sp. nov., isolated from Arctic seawater.</title>
        <authorList>
            <person name="Hong Y.W."/>
            <person name="Hwang C.Y."/>
        </authorList>
    </citation>
    <scope>NUCLEOTIDE SEQUENCE</scope>
    <source>
        <strain evidence="12">HL-MP18</strain>
    </source>
</reference>
<name>A0ABY6D9G2_9RHOB</name>
<evidence type="ECO:0000256" key="8">
    <source>
        <dbReference type="ARBA" id="ARBA00022989"/>
    </source>
</evidence>
<feature type="transmembrane region" description="Helical" evidence="10">
    <location>
        <begin position="193"/>
        <end position="212"/>
    </location>
</feature>
<sequence length="223" mass="24939">MRFDVISDWWEVVAPYAPLMLDAAFFVLQITVCVVLLSWVVGLVVALCRASNFKLLQWPARFFIWFIRGTPALVQIFIVYFGLPQFGISMSPFVAGTLALALNGGSYVAEIIRGGLIGIPKGQRESALALGLSRATAMRRVILPQVVRVIIPPISNEIASSLKNTSLLSTITLMELTLQTEVIVASTFRPFEFYIFTALIYLLMTTTCIYGLQIMERRYAVRY</sequence>
<dbReference type="InterPro" id="IPR010065">
    <property type="entry name" value="AA_ABC_transptr_permease_3TM"/>
</dbReference>
<comment type="similarity">
    <text evidence="3">Belongs to the binding-protein-dependent transport system permease family. HisMQ subfamily.</text>
</comment>
<evidence type="ECO:0000256" key="3">
    <source>
        <dbReference type="ARBA" id="ARBA00010072"/>
    </source>
</evidence>
<comment type="subcellular location">
    <subcellularLocation>
        <location evidence="2">Cell inner membrane</location>
        <topology evidence="2">Multi-pass membrane protein</topology>
    </subcellularLocation>
    <subcellularLocation>
        <location evidence="10">Cell membrane</location>
        <topology evidence="10">Multi-pass membrane protein</topology>
    </subcellularLocation>
</comment>
<dbReference type="Proteomes" id="UP001064087">
    <property type="component" value="Chromosome"/>
</dbReference>
<dbReference type="SUPFAM" id="SSF161098">
    <property type="entry name" value="MetI-like"/>
    <property type="match status" value="1"/>
</dbReference>
<keyword evidence="4 10" id="KW-0813">Transport</keyword>
<dbReference type="PROSITE" id="PS50928">
    <property type="entry name" value="ABC_TM1"/>
    <property type="match status" value="1"/>
</dbReference>
<comment type="function">
    <text evidence="1">Part of the binding-protein-dependent transport system for glutamine; probably responsible for the translocation of the substrate across the membrane.</text>
</comment>
<keyword evidence="13" id="KW-1185">Reference proteome</keyword>
<evidence type="ECO:0000259" key="11">
    <source>
        <dbReference type="PROSITE" id="PS50928"/>
    </source>
</evidence>